<reference evidence="2" key="1">
    <citation type="submission" date="2017-08" db="EMBL/GenBank/DDBJ databases">
        <title>A dynamic microbial community with high functional redundancy inhabits the cold, oxic subseafloor aquifer.</title>
        <authorList>
            <person name="Tully B.J."/>
            <person name="Wheat C.G."/>
            <person name="Glazer B.T."/>
            <person name="Huber J.A."/>
        </authorList>
    </citation>
    <scope>NUCLEOTIDE SEQUENCE [LARGE SCALE GENOMIC DNA]</scope>
</reference>
<gene>
    <name evidence="1" type="ORF">COB20_07670</name>
</gene>
<protein>
    <submittedName>
        <fullName evidence="1">Uncharacterized protein</fullName>
    </submittedName>
</protein>
<organism evidence="1 2">
    <name type="scientific">SAR86 cluster bacterium</name>
    <dbReference type="NCBI Taxonomy" id="2030880"/>
    <lineage>
        <taxon>Bacteria</taxon>
        <taxon>Pseudomonadati</taxon>
        <taxon>Pseudomonadota</taxon>
        <taxon>Gammaproteobacteria</taxon>
        <taxon>SAR86 cluster</taxon>
    </lineage>
</organism>
<proteinExistence type="predicted"/>
<sequence length="177" mass="20054">MPRKILVVVLQIIVAMVTIPAVALATMSFENRNNDGPSILFPGGELVSGELYAGPEPDWSFTDEVSTIHLQLDNPLSSRLIWIEESDGKVYITSDYMGTWLGRRWKHWAVQAYEGDGLAVVRINDIRYERKLVRVFYSPLLEGVIDKKIAKYRSRITREAIESGETWVFELAPRAGV</sequence>
<evidence type="ECO:0000313" key="1">
    <source>
        <dbReference type="EMBL" id="PCI77582.1"/>
    </source>
</evidence>
<dbReference type="EMBL" id="NVUL01000044">
    <property type="protein sequence ID" value="PCI77582.1"/>
    <property type="molecule type" value="Genomic_DNA"/>
</dbReference>
<dbReference type="Proteomes" id="UP000218767">
    <property type="component" value="Unassembled WGS sequence"/>
</dbReference>
<accession>A0A2A4X4H4</accession>
<dbReference type="AlphaFoldDB" id="A0A2A4X4H4"/>
<comment type="caution">
    <text evidence="1">The sequence shown here is derived from an EMBL/GenBank/DDBJ whole genome shotgun (WGS) entry which is preliminary data.</text>
</comment>
<evidence type="ECO:0000313" key="2">
    <source>
        <dbReference type="Proteomes" id="UP000218767"/>
    </source>
</evidence>
<name>A0A2A4X4H4_9GAMM</name>